<dbReference type="InterPro" id="IPR001466">
    <property type="entry name" value="Beta-lactam-related"/>
</dbReference>
<dbReference type="PANTHER" id="PTHR46825">
    <property type="entry name" value="D-ALANYL-D-ALANINE-CARBOXYPEPTIDASE/ENDOPEPTIDASE AMPH"/>
    <property type="match status" value="1"/>
</dbReference>
<keyword evidence="1 4" id="KW-0031">Aminopeptidase</keyword>
<dbReference type="InterPro" id="IPR050491">
    <property type="entry name" value="AmpC-like"/>
</dbReference>
<dbReference type="EMBL" id="MKZO01000012">
    <property type="protein sequence ID" value="OLS63663.1"/>
    <property type="molecule type" value="Genomic_DNA"/>
</dbReference>
<dbReference type="RefSeq" id="WP_178391977.1">
    <property type="nucleotide sequence ID" value="NZ_MKZO01000012.1"/>
</dbReference>
<gene>
    <name evidence="4" type="primary">dap</name>
    <name evidence="4" type="ORF">PSEMO_18020</name>
</gene>
<dbReference type="InterPro" id="IPR012856">
    <property type="entry name" value="DAP_B_dom"/>
</dbReference>
<name>A0A1Q9R8C9_PSEPU</name>
<organism evidence="4 5">
    <name type="scientific">Pseudomonas putida</name>
    <name type="common">Arthrobacter siderocapsulatus</name>
    <dbReference type="NCBI Taxonomy" id="303"/>
    <lineage>
        <taxon>Bacteria</taxon>
        <taxon>Pseudomonadati</taxon>
        <taxon>Pseudomonadota</taxon>
        <taxon>Gammaproteobacteria</taxon>
        <taxon>Pseudomonadales</taxon>
        <taxon>Pseudomonadaceae</taxon>
        <taxon>Pseudomonas</taxon>
    </lineage>
</organism>
<dbReference type="Gene3D" id="2.40.128.50">
    <property type="match status" value="2"/>
</dbReference>
<keyword evidence="4" id="KW-0378">Hydrolase</keyword>
<dbReference type="Pfam" id="PF07930">
    <property type="entry name" value="DAP_B"/>
    <property type="match status" value="1"/>
</dbReference>
<comment type="caution">
    <text evidence="4">The sequence shown here is derived from an EMBL/GenBank/DDBJ whole genome shotgun (WGS) entry which is preliminary data.</text>
</comment>
<protein>
    <submittedName>
        <fullName evidence="4">D-aminopeptidase</fullName>
        <ecNumber evidence="4">3.4.11.19</ecNumber>
    </submittedName>
</protein>
<dbReference type="Gene3D" id="3.40.710.10">
    <property type="entry name" value="DD-peptidase/beta-lactamase superfamily"/>
    <property type="match status" value="1"/>
</dbReference>
<evidence type="ECO:0000259" key="2">
    <source>
        <dbReference type="Pfam" id="PF00144"/>
    </source>
</evidence>
<sequence>MPNIEHLLQTLPSAFRGPGGTVAVVRDGKILGKHAWGMADIDRRVAMTEETLMPICSISKQMVCAVLKSLERQPTLEMQKQGLDAGAFTAALPALLAMDSAAHPDLAHLCNNQSGIRDYWAMSMLWGAHPEGRFTLDEDARHAMARIGETHFAPGAQYAYSNTNFHILARLVETVSGQTLASLLAERIFDPAGMKTALFCSTTAEHPRPCVGHEGDAQQGYVPARNQVQWSGDAGVVASLMDMIAYEQYLHREWTAPSSLYRQLAERPVFNDGNPAPYGNGFAHVDIEGRKTLGHGGALRGYRLHRLHAPDEHLSIIVMLNHQADATALAEHLLRQVLEIGQAEATCLTADSRWTGIYLDPYSKLAISAVVGSDGTLSITYAGFAESLVFETPYRARSREMIAELKGDRIVLYRLEDNQILHADRLPEPAVQESTEELVGVYRCAEIDSTLLCDAAGGVLFGAFEGFLGSGPAHLMHPLGHDTWALKCPRGMDAPAPGDWTLVFERDPDGSIATVTVGCWLARQLKYVRTHSAAPPARY</sequence>
<dbReference type="EC" id="3.4.11.19" evidence="4"/>
<dbReference type="SUPFAM" id="SSF56601">
    <property type="entry name" value="beta-lactamase/transpeptidase-like"/>
    <property type="match status" value="1"/>
</dbReference>
<dbReference type="SUPFAM" id="SSF50886">
    <property type="entry name" value="D-aminopeptidase, middle and C-terminal domains"/>
    <property type="match status" value="1"/>
</dbReference>
<evidence type="ECO:0000256" key="1">
    <source>
        <dbReference type="ARBA" id="ARBA00022438"/>
    </source>
</evidence>
<dbReference type="NCBIfam" id="NF009622">
    <property type="entry name" value="PRK13128.1"/>
    <property type="match status" value="1"/>
</dbReference>
<reference evidence="4 5" key="1">
    <citation type="submission" date="2016-10" db="EMBL/GenBank/DDBJ databases">
        <title>Genome Sequence of Pseudomonas putida GM4FR.</title>
        <authorList>
            <person name="Poehlein A."/>
            <person name="Wemheuer F."/>
            <person name="Hollensteiner J."/>
            <person name="Wemheuer B."/>
        </authorList>
    </citation>
    <scope>NUCLEOTIDE SEQUENCE [LARGE SCALE GENOMIC DNA]</scope>
    <source>
        <strain evidence="4 5">GM4FR</strain>
    </source>
</reference>
<keyword evidence="1 4" id="KW-0645">Protease</keyword>
<dbReference type="Pfam" id="PF00144">
    <property type="entry name" value="Beta-lactamase"/>
    <property type="match status" value="1"/>
</dbReference>
<dbReference type="Proteomes" id="UP000186736">
    <property type="component" value="Unassembled WGS sequence"/>
</dbReference>
<accession>A0A1Q9R8C9</accession>
<feature type="domain" description="Beta-lactamase-related" evidence="2">
    <location>
        <begin position="15"/>
        <end position="327"/>
    </location>
</feature>
<dbReference type="AlphaFoldDB" id="A0A1Q9R8C9"/>
<feature type="domain" description="D-aminopeptidase" evidence="3">
    <location>
        <begin position="350"/>
        <end position="527"/>
    </location>
</feature>
<evidence type="ECO:0000259" key="3">
    <source>
        <dbReference type="Pfam" id="PF07930"/>
    </source>
</evidence>
<dbReference type="InterPro" id="IPR012338">
    <property type="entry name" value="Beta-lactam/transpept-like"/>
</dbReference>
<proteinExistence type="predicted"/>
<dbReference type="GO" id="GO:0004177">
    <property type="term" value="F:aminopeptidase activity"/>
    <property type="evidence" value="ECO:0007669"/>
    <property type="project" value="UniProtKB-KW"/>
</dbReference>
<dbReference type="InterPro" id="IPR027279">
    <property type="entry name" value="D_amino_pept/lipop_sf"/>
</dbReference>
<evidence type="ECO:0000313" key="4">
    <source>
        <dbReference type="EMBL" id="OLS63663.1"/>
    </source>
</evidence>
<dbReference type="PANTHER" id="PTHR46825:SF9">
    <property type="entry name" value="BETA-LACTAMASE-RELATED DOMAIN-CONTAINING PROTEIN"/>
    <property type="match status" value="1"/>
</dbReference>
<evidence type="ECO:0000313" key="5">
    <source>
        <dbReference type="Proteomes" id="UP000186736"/>
    </source>
</evidence>